<comment type="caution">
    <text evidence="2">The sequence shown here is derived from an EMBL/GenBank/DDBJ whole genome shotgun (WGS) entry which is preliminary data.</text>
</comment>
<reference evidence="2" key="2">
    <citation type="journal article" date="2023" name="Science">
        <title>Genomic signatures of disease resistance in endangered staghorn corals.</title>
        <authorList>
            <person name="Vollmer S.V."/>
            <person name="Selwyn J.D."/>
            <person name="Despard B.A."/>
            <person name="Roesel C.L."/>
        </authorList>
    </citation>
    <scope>NUCLEOTIDE SEQUENCE</scope>
    <source>
        <strain evidence="2">K2</strain>
    </source>
</reference>
<keyword evidence="3" id="KW-1185">Reference proteome</keyword>
<evidence type="ECO:0000256" key="1">
    <source>
        <dbReference type="SAM" id="MobiDB-lite"/>
    </source>
</evidence>
<name>A0AAD9QH35_ACRCE</name>
<sequence>MTKQDHITMKPHHIYNGETTSHNDKTTPRNGETTSHNGKTTSHNGKTTSHNDESTSHNAETTAHNDKTTSRNGETPSYNDETTSHNDETTSHNVNKAHRGLTILRPSKRLERAEFGNVADILYFPSLGTAANLGSFPYWRLTGLNSVHHTVSPAGMSYHMSRLEFRFNAVFCRFLMVDYLPDVDTLGRERLKSGAVPTQFQWHRKPPRRELIRSFQQLVPERNDGVMADNGFNIDDLLRSKGVQLNLQSCTVFTFSIFKKWLPWVGKSTNSKIESLAEENNFDLNNSIFTARIDIALCRAHIQLSVIKAIKVILRQQLNNVSRLDKAGDVKASGVHGR</sequence>
<feature type="compositionally biased region" description="Polar residues" evidence="1">
    <location>
        <begin position="70"/>
        <end position="81"/>
    </location>
</feature>
<feature type="region of interest" description="Disordered" evidence="1">
    <location>
        <begin position="1"/>
        <end position="95"/>
    </location>
</feature>
<evidence type="ECO:0000313" key="3">
    <source>
        <dbReference type="Proteomes" id="UP001249851"/>
    </source>
</evidence>
<proteinExistence type="predicted"/>
<dbReference type="Proteomes" id="UP001249851">
    <property type="component" value="Unassembled WGS sequence"/>
</dbReference>
<dbReference type="AlphaFoldDB" id="A0AAD9QH35"/>
<dbReference type="EMBL" id="JARQWQ010000035">
    <property type="protein sequence ID" value="KAK2560785.1"/>
    <property type="molecule type" value="Genomic_DNA"/>
</dbReference>
<gene>
    <name evidence="2" type="ORF">P5673_016576</name>
</gene>
<evidence type="ECO:0000313" key="2">
    <source>
        <dbReference type="EMBL" id="KAK2560785.1"/>
    </source>
</evidence>
<feature type="compositionally biased region" description="Polar residues" evidence="1">
    <location>
        <begin position="28"/>
        <end position="48"/>
    </location>
</feature>
<organism evidence="2 3">
    <name type="scientific">Acropora cervicornis</name>
    <name type="common">Staghorn coral</name>
    <dbReference type="NCBI Taxonomy" id="6130"/>
    <lineage>
        <taxon>Eukaryota</taxon>
        <taxon>Metazoa</taxon>
        <taxon>Cnidaria</taxon>
        <taxon>Anthozoa</taxon>
        <taxon>Hexacorallia</taxon>
        <taxon>Scleractinia</taxon>
        <taxon>Astrocoeniina</taxon>
        <taxon>Acroporidae</taxon>
        <taxon>Acropora</taxon>
    </lineage>
</organism>
<accession>A0AAD9QH35</accession>
<protein>
    <submittedName>
        <fullName evidence="2">Uncharacterized protein</fullName>
    </submittedName>
</protein>
<reference evidence="2" key="1">
    <citation type="journal article" date="2023" name="G3 (Bethesda)">
        <title>Whole genome assembly and annotation of the endangered Caribbean coral Acropora cervicornis.</title>
        <authorList>
            <person name="Selwyn J.D."/>
            <person name="Vollmer S.V."/>
        </authorList>
    </citation>
    <scope>NUCLEOTIDE SEQUENCE</scope>
    <source>
        <strain evidence="2">K2</strain>
    </source>
</reference>